<organism evidence="3 4">
    <name type="scientific">Phototrophicus methaneseepsis</name>
    <dbReference type="NCBI Taxonomy" id="2710758"/>
    <lineage>
        <taxon>Bacteria</taxon>
        <taxon>Bacillati</taxon>
        <taxon>Chloroflexota</taxon>
        <taxon>Candidatus Thermofontia</taxon>
        <taxon>Phototrophicales</taxon>
        <taxon>Phototrophicaceae</taxon>
        <taxon>Phototrophicus</taxon>
    </lineage>
</organism>
<dbReference type="InterPro" id="IPR036691">
    <property type="entry name" value="Endo/exonu/phosph_ase_sf"/>
</dbReference>
<dbReference type="GO" id="GO:0016020">
    <property type="term" value="C:membrane"/>
    <property type="evidence" value="ECO:0007669"/>
    <property type="project" value="GOC"/>
</dbReference>
<dbReference type="InterPro" id="IPR051916">
    <property type="entry name" value="GPI-anchor_lipid_remodeler"/>
</dbReference>
<evidence type="ECO:0000313" key="3">
    <source>
        <dbReference type="EMBL" id="QPC83983.1"/>
    </source>
</evidence>
<dbReference type="SUPFAM" id="SSF56219">
    <property type="entry name" value="DNase I-like"/>
    <property type="match status" value="1"/>
</dbReference>
<dbReference type="RefSeq" id="WP_195172047.1">
    <property type="nucleotide sequence ID" value="NZ_CP062983.1"/>
</dbReference>
<keyword evidence="4" id="KW-1185">Reference proteome</keyword>
<keyword evidence="3" id="KW-0540">Nuclease</keyword>
<dbReference type="AlphaFoldDB" id="A0A7S8IGG5"/>
<feature type="domain" description="Endonuclease/exonuclease/phosphatase" evidence="2">
    <location>
        <begin position="123"/>
        <end position="343"/>
    </location>
</feature>
<keyword evidence="3" id="KW-0378">Hydrolase</keyword>
<reference evidence="3 4" key="1">
    <citation type="submission" date="2020-02" db="EMBL/GenBank/DDBJ databases">
        <authorList>
            <person name="Zheng R.K."/>
            <person name="Sun C.M."/>
        </authorList>
    </citation>
    <scope>NUCLEOTIDE SEQUENCE [LARGE SCALE GENOMIC DNA]</scope>
    <source>
        <strain evidence="4">rifampicinis</strain>
    </source>
</reference>
<evidence type="ECO:0000259" key="2">
    <source>
        <dbReference type="Pfam" id="PF03372"/>
    </source>
</evidence>
<dbReference type="PANTHER" id="PTHR14859">
    <property type="entry name" value="CALCOFLUOR WHITE HYPERSENSITIVE PROTEIN PRECURSOR"/>
    <property type="match status" value="1"/>
</dbReference>
<proteinExistence type="predicted"/>
<sequence>MTQPVKVDSSSDKNRMSDLLHWALLIPLVLYTIGLVIIGLIVVLAPGSSIQLDFLRTAYSLLALPLPIAMIVALGMHQHWVMALLTAPLIAWVIFMVPIYMPKSPEAPSNSQTIHVLTMNFLARNEPQIKAGAELLAASDADIIMLQEFGVPAAEYLEEALGELYPYQALDPQDGRYNYVRGQGVFSKFPITDSVYWQFTELPESHGNQRVVVDMDGQQVILYNVHPWPPFNLRHLPLIEFQDKDVSSNRGAVDSIIERVTAETDPVIMAGDLNTGDQFANYARFASILTDSFRVAGQGMGYTYPACGIGPLPSLIRLDYVFYSAPFQAMDARVIDSCGVSDHKAVMVSLALPVADSTD</sequence>
<name>A0A7S8IGG5_9CHLR</name>
<dbReference type="GO" id="GO:0004527">
    <property type="term" value="F:exonuclease activity"/>
    <property type="evidence" value="ECO:0007669"/>
    <property type="project" value="UniProtKB-KW"/>
</dbReference>
<keyword evidence="3" id="KW-0269">Exonuclease</keyword>
<protein>
    <submittedName>
        <fullName evidence="3">Endonuclease/exonuclease/phosphatase family protein</fullName>
    </submittedName>
</protein>
<dbReference type="InterPro" id="IPR005135">
    <property type="entry name" value="Endo/exonuclease/phosphatase"/>
</dbReference>
<evidence type="ECO:0000313" key="4">
    <source>
        <dbReference type="Proteomes" id="UP000594468"/>
    </source>
</evidence>
<keyword evidence="1" id="KW-0812">Transmembrane</keyword>
<gene>
    <name evidence="3" type="ORF">G4Y79_06280</name>
</gene>
<dbReference type="Gene3D" id="3.60.10.10">
    <property type="entry name" value="Endonuclease/exonuclease/phosphatase"/>
    <property type="match status" value="1"/>
</dbReference>
<keyword evidence="1" id="KW-0472">Membrane</keyword>
<dbReference type="PANTHER" id="PTHR14859:SF1">
    <property type="entry name" value="PGAP2-INTERACTING PROTEIN"/>
    <property type="match status" value="1"/>
</dbReference>
<feature type="transmembrane region" description="Helical" evidence="1">
    <location>
        <begin position="20"/>
        <end position="45"/>
    </location>
</feature>
<dbReference type="KEGG" id="pmet:G4Y79_06280"/>
<dbReference type="EMBL" id="CP062983">
    <property type="protein sequence ID" value="QPC83983.1"/>
    <property type="molecule type" value="Genomic_DNA"/>
</dbReference>
<dbReference type="Proteomes" id="UP000594468">
    <property type="component" value="Chromosome"/>
</dbReference>
<feature type="transmembrane region" description="Helical" evidence="1">
    <location>
        <begin position="80"/>
        <end position="101"/>
    </location>
</feature>
<evidence type="ECO:0000256" key="1">
    <source>
        <dbReference type="SAM" id="Phobius"/>
    </source>
</evidence>
<dbReference type="GO" id="GO:0004519">
    <property type="term" value="F:endonuclease activity"/>
    <property type="evidence" value="ECO:0007669"/>
    <property type="project" value="UniProtKB-KW"/>
</dbReference>
<feature type="transmembrane region" description="Helical" evidence="1">
    <location>
        <begin position="57"/>
        <end position="74"/>
    </location>
</feature>
<keyword evidence="1" id="KW-1133">Transmembrane helix</keyword>
<accession>A0A7S8IGG5</accession>
<keyword evidence="3" id="KW-0255">Endonuclease</keyword>
<dbReference type="Pfam" id="PF03372">
    <property type="entry name" value="Exo_endo_phos"/>
    <property type="match status" value="1"/>
</dbReference>
<dbReference type="GO" id="GO:0006506">
    <property type="term" value="P:GPI anchor biosynthetic process"/>
    <property type="evidence" value="ECO:0007669"/>
    <property type="project" value="TreeGrafter"/>
</dbReference>